<name>A0A7Y5ATG4_9GAMM</name>
<dbReference type="NCBIfam" id="TIGR04352">
    <property type="entry name" value="HprK_rel_A"/>
    <property type="match status" value="1"/>
</dbReference>
<protein>
    <submittedName>
        <fullName evidence="1">HprK-related kinase A</fullName>
    </submittedName>
</protein>
<keyword evidence="1" id="KW-0808">Transferase</keyword>
<keyword evidence="1" id="KW-0418">Kinase</keyword>
<evidence type="ECO:0000313" key="1">
    <source>
        <dbReference type="EMBL" id="NRQ43655.1"/>
    </source>
</evidence>
<dbReference type="InterPro" id="IPR027600">
    <property type="entry name" value="HprK-rel_A"/>
</dbReference>
<proteinExistence type="predicted"/>
<dbReference type="GO" id="GO:0016301">
    <property type="term" value="F:kinase activity"/>
    <property type="evidence" value="ECO:0007669"/>
    <property type="project" value="UniProtKB-KW"/>
</dbReference>
<dbReference type="Proteomes" id="UP000523161">
    <property type="component" value="Unassembled WGS sequence"/>
</dbReference>
<dbReference type="AlphaFoldDB" id="A0A7Y5ATG4"/>
<keyword evidence="2" id="KW-1185">Reference proteome</keyword>
<organism evidence="1 2">
    <name type="scientific">Rheinheimera lutimaris</name>
    <dbReference type="NCBI Taxonomy" id="2740584"/>
    <lineage>
        <taxon>Bacteria</taxon>
        <taxon>Pseudomonadati</taxon>
        <taxon>Pseudomonadota</taxon>
        <taxon>Gammaproteobacteria</taxon>
        <taxon>Chromatiales</taxon>
        <taxon>Chromatiaceae</taxon>
        <taxon>Rheinheimera</taxon>
    </lineage>
</organism>
<sequence length="285" mass="31807">MSEYNFALHTYPFSLIVSNRSNYLYDAVKQLYPATVLGPIAPDTVYDFDLKVERRWLGLRSDYYVGSASEHFRMTNKAHLPAIFEWAFNWSIASFQHHYLAFHAAVLQKGDVSIILPAEPGAGKSTLSALLMLQGWRLLSDETCLIDLQSADIVPCVRPVSLKNKSLDVIRQRYPAAAMALNIPDTIKGTVGYLLPTTISWHGYQQSCVATHIIFPRYDSDCYSTIFAPVSLGQGIMQLINNSFNYSVLGAEGFAALSQLCRTVTMLQLTYADTDEALSLLEKLS</sequence>
<gene>
    <name evidence="1" type="ORF">HRH59_13960</name>
</gene>
<comment type="caution">
    <text evidence="1">The sequence shown here is derived from an EMBL/GenBank/DDBJ whole genome shotgun (WGS) entry which is preliminary data.</text>
</comment>
<reference evidence="1 2" key="1">
    <citation type="submission" date="2020-06" db="EMBL/GenBank/DDBJ databases">
        <title>Rheinheimera sp. nov., a marine bacterium isolated from coastal.</title>
        <authorList>
            <person name="Yu Q."/>
            <person name="Qi Y."/>
            <person name="Pu J."/>
        </authorList>
    </citation>
    <scope>NUCLEOTIDE SEQUENCE [LARGE SCALE GENOMIC DNA]</scope>
    <source>
        <strain evidence="1 2">YQF-2</strain>
    </source>
</reference>
<dbReference type="RefSeq" id="WP_173501891.1">
    <property type="nucleotide sequence ID" value="NZ_JABSOD010000015.1"/>
</dbReference>
<dbReference type="Gene3D" id="3.40.50.300">
    <property type="entry name" value="P-loop containing nucleotide triphosphate hydrolases"/>
    <property type="match status" value="1"/>
</dbReference>
<accession>A0A7Y5ATG4</accession>
<evidence type="ECO:0000313" key="2">
    <source>
        <dbReference type="Proteomes" id="UP000523161"/>
    </source>
</evidence>
<dbReference type="EMBL" id="JABSOD010000015">
    <property type="protein sequence ID" value="NRQ43655.1"/>
    <property type="molecule type" value="Genomic_DNA"/>
</dbReference>
<dbReference type="InterPro" id="IPR027417">
    <property type="entry name" value="P-loop_NTPase"/>
</dbReference>
<dbReference type="SUPFAM" id="SSF53795">
    <property type="entry name" value="PEP carboxykinase-like"/>
    <property type="match status" value="1"/>
</dbReference>